<dbReference type="SUPFAM" id="SSF47954">
    <property type="entry name" value="Cyclin-like"/>
    <property type="match status" value="1"/>
</dbReference>
<dbReference type="EMBL" id="BDQF01000013">
    <property type="protein sequence ID" value="GAW82448.1"/>
    <property type="molecule type" value="Genomic_DNA"/>
</dbReference>
<evidence type="ECO:0000313" key="4">
    <source>
        <dbReference type="EMBL" id="GAW82448.1"/>
    </source>
</evidence>
<keyword evidence="5" id="KW-1185">Reference proteome</keyword>
<evidence type="ECO:0000259" key="3">
    <source>
        <dbReference type="SMART" id="SM00385"/>
    </source>
</evidence>
<dbReference type="OMA" id="PQIVECA"/>
<evidence type="ECO:0000256" key="1">
    <source>
        <dbReference type="RuleBase" id="RU000383"/>
    </source>
</evidence>
<evidence type="ECO:0000313" key="5">
    <source>
        <dbReference type="Proteomes" id="UP000195521"/>
    </source>
</evidence>
<evidence type="ECO:0000256" key="2">
    <source>
        <dbReference type="SAM" id="MobiDB-lite"/>
    </source>
</evidence>
<comment type="similarity">
    <text evidence="1">Belongs to the cyclin family.</text>
</comment>
<feature type="domain" description="Cyclin-like" evidence="3">
    <location>
        <begin position="58"/>
        <end position="141"/>
    </location>
</feature>
<gene>
    <name evidence="4" type="ORF">PGO_124460</name>
</gene>
<dbReference type="InterPro" id="IPR013763">
    <property type="entry name" value="Cyclin-like_dom"/>
</dbReference>
<dbReference type="AlphaFoldDB" id="A0A1Y1JLC8"/>
<dbReference type="RefSeq" id="XP_028545037.1">
    <property type="nucleotide sequence ID" value="XM_028689236.1"/>
</dbReference>
<reference evidence="5" key="1">
    <citation type="submission" date="2017-04" db="EMBL/GenBank/DDBJ databases">
        <title>Plasmodium gonderi genome.</title>
        <authorList>
            <person name="Arisue N."/>
            <person name="Honma H."/>
            <person name="Kawai S."/>
            <person name="Tougan T."/>
            <person name="Tanabe K."/>
            <person name="Horii T."/>
        </authorList>
    </citation>
    <scope>NUCLEOTIDE SEQUENCE [LARGE SCALE GENOMIC DNA]</scope>
    <source>
        <strain evidence="5">ATCC 30045</strain>
    </source>
</reference>
<proteinExistence type="inferred from homology"/>
<dbReference type="OrthoDB" id="340962at2759"/>
<accession>A0A1Y1JLC8</accession>
<dbReference type="Pfam" id="PF00134">
    <property type="entry name" value="Cyclin_N"/>
    <property type="match status" value="1"/>
</dbReference>
<keyword evidence="1" id="KW-0195">Cyclin</keyword>
<organism evidence="4 5">
    <name type="scientific">Plasmodium gonderi</name>
    <dbReference type="NCBI Taxonomy" id="77519"/>
    <lineage>
        <taxon>Eukaryota</taxon>
        <taxon>Sar</taxon>
        <taxon>Alveolata</taxon>
        <taxon>Apicomplexa</taxon>
        <taxon>Aconoidasida</taxon>
        <taxon>Haemosporida</taxon>
        <taxon>Plasmodiidae</taxon>
        <taxon>Plasmodium</taxon>
        <taxon>Plasmodium (Plasmodium)</taxon>
    </lineage>
</organism>
<name>A0A1Y1JLC8_PLAGO</name>
<dbReference type="SMART" id="SM00385">
    <property type="entry name" value="CYCLIN"/>
    <property type="match status" value="1"/>
</dbReference>
<dbReference type="CDD" id="cd20524">
    <property type="entry name" value="CYCLIN_CCNH_rpt1"/>
    <property type="match status" value="1"/>
</dbReference>
<dbReference type="GeneID" id="39749185"/>
<dbReference type="InterPro" id="IPR036915">
    <property type="entry name" value="Cyclin-like_sf"/>
</dbReference>
<feature type="region of interest" description="Disordered" evidence="2">
    <location>
        <begin position="299"/>
        <end position="326"/>
    </location>
</feature>
<protein>
    <submittedName>
        <fullName evidence="4">Cyclin homologue</fullName>
    </submittedName>
</protein>
<dbReference type="InterPro" id="IPR006671">
    <property type="entry name" value="Cyclin_N"/>
</dbReference>
<dbReference type="Proteomes" id="UP000195521">
    <property type="component" value="Unassembled WGS sequence"/>
</dbReference>
<dbReference type="Gene3D" id="1.10.472.10">
    <property type="entry name" value="Cyclin-like"/>
    <property type="match status" value="1"/>
</dbReference>
<feature type="compositionally biased region" description="Basic residues" evidence="2">
    <location>
        <begin position="299"/>
        <end position="308"/>
    </location>
</feature>
<comment type="caution">
    <text evidence="4">The sequence shown here is derived from an EMBL/GenBank/DDBJ whole genome shotgun (WGS) entry which is preliminary data.</text>
</comment>
<sequence>MKYPEDTSHISKWLFRSKKEIDDICVKKYNNFKEKFKDYNVSIPKYAEIEKTKLYFCYQMTHLCEIKNLKPQIVECAIVLYNRFYLKEIILEYDPRILIFTCIILAIKLEGYGRLYKMNEFFSDIDINLDKVLEHENVVCSSLNFEINFLYTKECIFYLKRKLLNYINKYINKDNEVENSFESVCNQIYSKTSDDCLKVIENFVITFTYTPSQIALYCFVNNIKINFNIVNADKFILEFITNNNQILFQKLRNKIDELHVRYKDHLDLRNTFDDENTTRQIGETLDTCIDIYEILKKKKSSKKSRKKKLNSEDYTLNESSKRVDVK</sequence>